<protein>
    <submittedName>
        <fullName evidence="1">Uncharacterized protein</fullName>
    </submittedName>
</protein>
<gene>
    <name evidence="1" type="ORF">MCOL2_20926</name>
</gene>
<feature type="non-terminal residue" evidence="1">
    <location>
        <position position="87"/>
    </location>
</feature>
<accession>W7D3X0</accession>
<dbReference type="EMBL" id="AODM01000110">
    <property type="protein sequence ID" value="EUJ42581.1"/>
    <property type="molecule type" value="Genomic_DNA"/>
</dbReference>
<sequence length="87" mass="10060">MKSLKNVLRLKMKMLFNCCTAFRLNNQVKKTKPILNQILKMAISVHDGLIICECEFRLAEIDWLEGKESINSIHSKVEKILITLSEL</sequence>
<name>W7D3X0_9LIST</name>
<dbReference type="Proteomes" id="UP000019241">
    <property type="component" value="Unassembled WGS sequence"/>
</dbReference>
<comment type="caution">
    <text evidence="1">The sequence shown here is derived from an EMBL/GenBank/DDBJ whole genome shotgun (WGS) entry which is preliminary data.</text>
</comment>
<evidence type="ECO:0000313" key="2">
    <source>
        <dbReference type="Proteomes" id="UP000019241"/>
    </source>
</evidence>
<evidence type="ECO:0000313" key="1">
    <source>
        <dbReference type="EMBL" id="EUJ42581.1"/>
    </source>
</evidence>
<dbReference type="AlphaFoldDB" id="W7D3X0"/>
<proteinExistence type="predicted"/>
<reference evidence="1 2" key="1">
    <citation type="submission" date="2012-12" db="EMBL/GenBank/DDBJ databases">
        <title>Novel taxa of Listeriaceae from agricultural environments in the United States.</title>
        <authorList>
            <person name="den Bakker H.C."/>
            <person name="Allred A."/>
            <person name="Warchocki S."/>
            <person name="Wright E.M."/>
            <person name="Burrell A."/>
            <person name="Nightingale K.K."/>
            <person name="Kephart D."/>
            <person name="Wiedmann M."/>
        </authorList>
    </citation>
    <scope>NUCLEOTIDE SEQUENCE [LARGE SCALE GENOMIC DNA]</scope>
    <source>
        <strain evidence="1 2">FSL S10-1203</strain>
    </source>
</reference>
<organism evidence="1 2">
    <name type="scientific">Listeria fleischmannii FSL S10-1203</name>
    <dbReference type="NCBI Taxonomy" id="1265822"/>
    <lineage>
        <taxon>Bacteria</taxon>
        <taxon>Bacillati</taxon>
        <taxon>Bacillota</taxon>
        <taxon>Bacilli</taxon>
        <taxon>Bacillales</taxon>
        <taxon>Listeriaceae</taxon>
        <taxon>Listeria</taxon>
    </lineage>
</organism>